<keyword evidence="3" id="KW-1185">Reference proteome</keyword>
<dbReference type="KEGG" id="sll:SLITO_v1c11080"/>
<feature type="transmembrane region" description="Helical" evidence="1">
    <location>
        <begin position="117"/>
        <end position="142"/>
    </location>
</feature>
<feature type="transmembrane region" description="Helical" evidence="1">
    <location>
        <begin position="7"/>
        <end position="25"/>
    </location>
</feature>
<dbReference type="AlphaFoldDB" id="A0A0K1W323"/>
<evidence type="ECO:0000313" key="2">
    <source>
        <dbReference type="EMBL" id="AKX34719.1"/>
    </source>
</evidence>
<keyword evidence="1" id="KW-1133">Transmembrane helix</keyword>
<accession>A0A0K1W323</accession>
<dbReference type="PATRIC" id="fig|216942.3.peg.1131"/>
<reference evidence="2 3" key="1">
    <citation type="journal article" date="2015" name="Genome Announc.">
        <title>Complete Genome Sequence of Spiroplasma litorale TN-1T (DSM 21781), a Bacterium Isolated from a Green-Eyed Horsefly (Tabanus nigrovittatus).</title>
        <authorList>
            <person name="Lo W.S."/>
            <person name="Lai Y.C."/>
            <person name="Lien Y.W."/>
            <person name="Wang T.H."/>
            <person name="Kuo C.H."/>
        </authorList>
    </citation>
    <scope>NUCLEOTIDE SEQUENCE [LARGE SCALE GENOMIC DNA]</scope>
    <source>
        <strain evidence="2 3">TN-1</strain>
    </source>
</reference>
<keyword evidence="1" id="KW-0472">Membrane</keyword>
<proteinExistence type="predicted"/>
<evidence type="ECO:0008006" key="4">
    <source>
        <dbReference type="Google" id="ProtNLM"/>
    </source>
</evidence>
<name>A0A0K1W323_9MOLU</name>
<dbReference type="RefSeq" id="WP_075058794.1">
    <property type="nucleotide sequence ID" value="NZ_CP012357.1"/>
</dbReference>
<feature type="transmembrane region" description="Helical" evidence="1">
    <location>
        <begin position="37"/>
        <end position="55"/>
    </location>
</feature>
<organism evidence="2 3">
    <name type="scientific">Spiroplasma litorale</name>
    <dbReference type="NCBI Taxonomy" id="216942"/>
    <lineage>
        <taxon>Bacteria</taxon>
        <taxon>Bacillati</taxon>
        <taxon>Mycoplasmatota</taxon>
        <taxon>Mollicutes</taxon>
        <taxon>Entomoplasmatales</taxon>
        <taxon>Spiroplasmataceae</taxon>
        <taxon>Spiroplasma</taxon>
    </lineage>
</organism>
<evidence type="ECO:0000313" key="3">
    <source>
        <dbReference type="Proteomes" id="UP000067476"/>
    </source>
</evidence>
<feature type="transmembrane region" description="Helical" evidence="1">
    <location>
        <begin position="76"/>
        <end position="105"/>
    </location>
</feature>
<dbReference type="STRING" id="216942.SLITO_v1c11080"/>
<protein>
    <recommendedName>
        <fullName evidence="4">Transmembrane protein</fullName>
    </recommendedName>
</protein>
<evidence type="ECO:0000256" key="1">
    <source>
        <dbReference type="SAM" id="Phobius"/>
    </source>
</evidence>
<sequence>MKKLINIRIIFISLLVIFLTIYLFSSALNRKIDNLNYYIFFVSLFIFSIFIVVEFSKIISKINNYQIKNELKNPKISLILIDNLVLFKKFFWVAFPILIINIIFITDDIKKIDDLNYFIFLIFLITSTLFLNLVFFTLLVVLKNKLKSKKINQLDQAFANDVLVLNLDFYIDECYSLNYKNINILFENNLISFLSLIKNSINLIIKIIFSQLLNLFKKSNTPPNLIKKSIF</sequence>
<keyword evidence="1" id="KW-0812">Transmembrane</keyword>
<dbReference type="Proteomes" id="UP000067476">
    <property type="component" value="Chromosome"/>
</dbReference>
<gene>
    <name evidence="2" type="ORF">SLITO_v1c11080</name>
</gene>
<dbReference type="EMBL" id="CP012357">
    <property type="protein sequence ID" value="AKX34719.1"/>
    <property type="molecule type" value="Genomic_DNA"/>
</dbReference>